<feature type="binding site" evidence="9">
    <location>
        <position position="192"/>
    </location>
    <ligand>
        <name>Mg(2+)</name>
        <dbReference type="ChEBI" id="CHEBI:18420"/>
    </ligand>
</feature>
<feature type="binding site" evidence="9">
    <location>
        <begin position="308"/>
        <end position="310"/>
    </location>
    <ligand>
        <name>GTP</name>
        <dbReference type="ChEBI" id="CHEBI:37565"/>
    </ligand>
</feature>
<feature type="binding site" evidence="9">
    <location>
        <begin position="190"/>
        <end position="194"/>
    </location>
    <ligand>
        <name>GTP</name>
        <dbReference type="ChEBI" id="CHEBI:37565"/>
    </ligand>
</feature>
<comment type="function">
    <text evidence="9">An essential GTPase which binds GTP, GDP and possibly (p)ppGpp with moderate affinity, with high nucleotide exchange rates and a fairly low GTP hydrolysis rate. Plays a role in control of the cell cycle, stress response, ribosome biogenesis and in those bacteria that undergo differentiation, in morphogenesis control.</text>
</comment>
<dbReference type="PROSITE" id="PS51881">
    <property type="entry name" value="OCT"/>
    <property type="match status" value="1"/>
</dbReference>
<dbReference type="GO" id="GO:0005525">
    <property type="term" value="F:GTP binding"/>
    <property type="evidence" value="ECO:0007669"/>
    <property type="project" value="UniProtKB-UniRule"/>
</dbReference>
<dbReference type="InterPro" id="IPR031167">
    <property type="entry name" value="G_OBG"/>
</dbReference>
<keyword evidence="5 9" id="KW-0547">Nucleotide-binding</keyword>
<evidence type="ECO:0000256" key="6">
    <source>
        <dbReference type="ARBA" id="ARBA00022801"/>
    </source>
</evidence>
<dbReference type="InterPro" id="IPR014100">
    <property type="entry name" value="GTP-bd_Obg/CgtA"/>
</dbReference>
<dbReference type="SUPFAM" id="SSF82051">
    <property type="entry name" value="Obg GTP-binding protein N-terminal domain"/>
    <property type="match status" value="1"/>
</dbReference>
<dbReference type="PANTHER" id="PTHR11702:SF31">
    <property type="entry name" value="MITOCHONDRIAL RIBOSOME-ASSOCIATED GTPASE 2"/>
    <property type="match status" value="1"/>
</dbReference>
<evidence type="ECO:0000256" key="5">
    <source>
        <dbReference type="ARBA" id="ARBA00022741"/>
    </source>
</evidence>
<dbReference type="SUPFAM" id="SSF52540">
    <property type="entry name" value="P-loop containing nucleoside triphosphate hydrolases"/>
    <property type="match status" value="1"/>
</dbReference>
<dbReference type="CDD" id="cd01898">
    <property type="entry name" value="Obg"/>
    <property type="match status" value="1"/>
</dbReference>
<evidence type="ECO:0000259" key="10">
    <source>
        <dbReference type="PROSITE" id="PS51710"/>
    </source>
</evidence>
<dbReference type="NCBIfam" id="TIGR02729">
    <property type="entry name" value="Obg_CgtA"/>
    <property type="match status" value="1"/>
</dbReference>
<comment type="cofactor">
    <cofactor evidence="1 9">
        <name>Mg(2+)</name>
        <dbReference type="ChEBI" id="CHEBI:18420"/>
    </cofactor>
</comment>
<comment type="subunit">
    <text evidence="9">Monomer.</text>
</comment>
<evidence type="ECO:0000256" key="2">
    <source>
        <dbReference type="ARBA" id="ARBA00007699"/>
    </source>
</evidence>
<comment type="subcellular location">
    <subcellularLocation>
        <location evidence="9">Cytoplasm</location>
    </subcellularLocation>
</comment>
<dbReference type="AlphaFoldDB" id="A0A1Y6K9X5"/>
<dbReference type="FunFam" id="2.70.210.12:FF:000001">
    <property type="entry name" value="GTPase Obg"/>
    <property type="match status" value="1"/>
</dbReference>
<name>A0A1Y6K9X5_9CHLR</name>
<evidence type="ECO:0000256" key="9">
    <source>
        <dbReference type="HAMAP-Rule" id="MF_01454"/>
    </source>
</evidence>
<dbReference type="EC" id="3.6.5.-" evidence="9"/>
<dbReference type="SUPFAM" id="SSF102741">
    <property type="entry name" value="Obg GTP-binding protein C-terminal domain"/>
    <property type="match status" value="1"/>
</dbReference>
<dbReference type="Gene3D" id="2.70.210.12">
    <property type="entry name" value="GTP1/OBG domain"/>
    <property type="match status" value="1"/>
</dbReference>
<evidence type="ECO:0000256" key="3">
    <source>
        <dbReference type="ARBA" id="ARBA00022490"/>
    </source>
</evidence>
<feature type="binding site" evidence="9">
    <location>
        <begin position="165"/>
        <end position="172"/>
    </location>
    <ligand>
        <name>GTP</name>
        <dbReference type="ChEBI" id="CHEBI:37565"/>
    </ligand>
</feature>
<evidence type="ECO:0000256" key="4">
    <source>
        <dbReference type="ARBA" id="ARBA00022723"/>
    </source>
</evidence>
<dbReference type="PIRSF" id="PIRSF002401">
    <property type="entry name" value="GTP_bd_Obg/CgtA"/>
    <property type="match status" value="1"/>
</dbReference>
<dbReference type="Gene3D" id="3.30.300.350">
    <property type="entry name" value="GTP-binding protein OBG, C-terminal domain"/>
    <property type="match status" value="1"/>
</dbReference>
<dbReference type="Pfam" id="PF01926">
    <property type="entry name" value="MMR_HSR1"/>
    <property type="match status" value="1"/>
</dbReference>
<dbReference type="KEGG" id="abat:CFX1CAM_1765"/>
<organism evidence="13 14">
    <name type="scientific">Candidatus Brevifilum fermentans</name>
    <dbReference type="NCBI Taxonomy" id="1986204"/>
    <lineage>
        <taxon>Bacteria</taxon>
        <taxon>Bacillati</taxon>
        <taxon>Chloroflexota</taxon>
        <taxon>Anaerolineae</taxon>
        <taxon>Anaerolineales</taxon>
        <taxon>Anaerolineaceae</taxon>
        <taxon>Candidatus Brevifilum</taxon>
    </lineage>
</organism>
<keyword evidence="8 9" id="KW-0342">GTP-binding</keyword>
<reference evidence="14" key="1">
    <citation type="submission" date="2017-05" db="EMBL/GenBank/DDBJ databases">
        <authorList>
            <person name="Kirkegaard R."/>
            <person name="Mcilroy J S."/>
        </authorList>
    </citation>
    <scope>NUCLEOTIDE SEQUENCE [LARGE SCALE GENOMIC DNA]</scope>
</reference>
<dbReference type="NCBIfam" id="NF008954">
    <property type="entry name" value="PRK12296.1"/>
    <property type="match status" value="1"/>
</dbReference>
<dbReference type="OrthoDB" id="9807318at2"/>
<dbReference type="HAMAP" id="MF_01454">
    <property type="entry name" value="GTPase_Obg"/>
    <property type="match status" value="1"/>
</dbReference>
<dbReference type="PANTHER" id="PTHR11702">
    <property type="entry name" value="DEVELOPMENTALLY REGULATED GTP-BINDING PROTEIN-RELATED"/>
    <property type="match status" value="1"/>
</dbReference>
<evidence type="ECO:0000256" key="8">
    <source>
        <dbReference type="ARBA" id="ARBA00023134"/>
    </source>
</evidence>
<accession>A0A1Y6K9X5</accession>
<keyword evidence="6 9" id="KW-0378">Hydrolase</keyword>
<evidence type="ECO:0000313" key="13">
    <source>
        <dbReference type="EMBL" id="SMX54830.1"/>
    </source>
</evidence>
<dbReference type="InterPro" id="IPR027417">
    <property type="entry name" value="P-loop_NTPase"/>
</dbReference>
<feature type="binding site" evidence="9">
    <location>
        <position position="172"/>
    </location>
    <ligand>
        <name>Mg(2+)</name>
        <dbReference type="ChEBI" id="CHEBI:18420"/>
    </ligand>
</feature>
<keyword evidence="14" id="KW-1185">Reference proteome</keyword>
<dbReference type="InterPro" id="IPR015349">
    <property type="entry name" value="OCT_dom"/>
</dbReference>
<dbReference type="PRINTS" id="PR00326">
    <property type="entry name" value="GTP1OBG"/>
</dbReference>
<dbReference type="EMBL" id="LT859958">
    <property type="protein sequence ID" value="SMX54830.1"/>
    <property type="molecule type" value="Genomic_DNA"/>
</dbReference>
<dbReference type="RefSeq" id="WP_087862641.1">
    <property type="nucleotide sequence ID" value="NZ_LT859958.1"/>
</dbReference>
<dbReference type="InterPro" id="IPR006073">
    <property type="entry name" value="GTP-bd"/>
</dbReference>
<evidence type="ECO:0000259" key="12">
    <source>
        <dbReference type="PROSITE" id="PS51883"/>
    </source>
</evidence>
<evidence type="ECO:0000259" key="11">
    <source>
        <dbReference type="PROSITE" id="PS51881"/>
    </source>
</evidence>
<evidence type="ECO:0000256" key="1">
    <source>
        <dbReference type="ARBA" id="ARBA00001946"/>
    </source>
</evidence>
<dbReference type="InterPro" id="IPR036726">
    <property type="entry name" value="GTP1_OBG_dom_sf"/>
</dbReference>
<feature type="domain" description="Obg" evidence="12">
    <location>
        <begin position="1"/>
        <end position="158"/>
    </location>
</feature>
<dbReference type="NCBIfam" id="NF008955">
    <property type="entry name" value="PRK12297.1"/>
    <property type="match status" value="1"/>
</dbReference>
<keyword evidence="3 9" id="KW-0963">Cytoplasm</keyword>
<dbReference type="Proteomes" id="UP000195514">
    <property type="component" value="Chromosome I"/>
</dbReference>
<dbReference type="Pfam" id="PF01018">
    <property type="entry name" value="GTP1_OBG"/>
    <property type="match status" value="1"/>
</dbReference>
<dbReference type="InterPro" id="IPR036346">
    <property type="entry name" value="GTP-bd_prot_GTP1/OBG_C_sf"/>
</dbReference>
<dbReference type="InterPro" id="IPR045086">
    <property type="entry name" value="OBG_GTPase"/>
</dbReference>
<dbReference type="NCBIfam" id="NF008956">
    <property type="entry name" value="PRK12299.1"/>
    <property type="match status" value="1"/>
</dbReference>
<sequence length="419" mass="46286">MYFDEAEIYVQSGRGGDGMVHFHREKYRPHGGPDGGDGGRGGDVILRVNPKKNTLFDFHHRARYVAADGRPGGPNNMTGKSAKDLIVEVPPGTLVYNADTGDLIGDMVEPEQTLVVVKGGRGGRGNQHFATSRNQMPQMAERGEPEEAKNLKLELKLIADIGIVGVPNAGKSSLLAVVSNAKPKIADYPFTTLTPNLGVARLDFDTTLVLADIPGLIEGAHQGVGLGSSFLRHIQRTRVLIHVLDGLSEDPLSDFSQINSEMALFDEKIVEKPQIVAFNKMDLPQVQERWPNIAVALKKLGFENIPISAVTHENVEKLLWRAATLLKEAPEPQPVEEMPVYRAEADPQAFTIQRTDDGWVVRGEAIERAASMTYWEHRESVRRFQRLIENIGVDDALRKAGIEEGDTVYIGDFELEWQD</sequence>
<feature type="domain" description="OCT" evidence="11">
    <location>
        <begin position="342"/>
        <end position="419"/>
    </location>
</feature>
<dbReference type="PROSITE" id="PS51710">
    <property type="entry name" value="G_OBG"/>
    <property type="match status" value="1"/>
</dbReference>
<keyword evidence="4 9" id="KW-0479">Metal-binding</keyword>
<proteinExistence type="inferred from homology"/>
<dbReference type="PROSITE" id="PS00905">
    <property type="entry name" value="GTP1_OBG"/>
    <property type="match status" value="1"/>
</dbReference>
<feature type="domain" description="OBG-type G" evidence="10">
    <location>
        <begin position="159"/>
        <end position="327"/>
    </location>
</feature>
<keyword evidence="7 9" id="KW-0460">Magnesium</keyword>
<evidence type="ECO:0000256" key="7">
    <source>
        <dbReference type="ARBA" id="ARBA00022842"/>
    </source>
</evidence>
<evidence type="ECO:0000313" key="14">
    <source>
        <dbReference type="Proteomes" id="UP000195514"/>
    </source>
</evidence>
<feature type="binding site" evidence="9">
    <location>
        <begin position="279"/>
        <end position="282"/>
    </location>
    <ligand>
        <name>GTP</name>
        <dbReference type="ChEBI" id="CHEBI:37565"/>
    </ligand>
</feature>
<protein>
    <recommendedName>
        <fullName evidence="9">GTPase Obg</fullName>
        <ecNumber evidence="9">3.6.5.-</ecNumber>
    </recommendedName>
    <alternativeName>
        <fullName evidence="9">GTP-binding protein Obg</fullName>
    </alternativeName>
</protein>
<dbReference type="PROSITE" id="PS51883">
    <property type="entry name" value="OBG"/>
    <property type="match status" value="1"/>
</dbReference>
<gene>
    <name evidence="9 13" type="primary">obg</name>
    <name evidence="13" type="ORF">CFX1CAM_1765</name>
</gene>
<dbReference type="InterPro" id="IPR006074">
    <property type="entry name" value="GTP1-OBG_CS"/>
</dbReference>
<feature type="binding site" evidence="9">
    <location>
        <begin position="212"/>
        <end position="215"/>
    </location>
    <ligand>
        <name>GTP</name>
        <dbReference type="ChEBI" id="CHEBI:37565"/>
    </ligand>
</feature>
<dbReference type="NCBIfam" id="TIGR03595">
    <property type="entry name" value="Obg_CgtA_exten"/>
    <property type="match status" value="1"/>
</dbReference>
<dbReference type="Pfam" id="PF09269">
    <property type="entry name" value="DUF1967"/>
    <property type="match status" value="1"/>
</dbReference>
<dbReference type="GO" id="GO:0003924">
    <property type="term" value="F:GTPase activity"/>
    <property type="evidence" value="ECO:0007669"/>
    <property type="project" value="UniProtKB-UniRule"/>
</dbReference>
<dbReference type="GO" id="GO:0000287">
    <property type="term" value="F:magnesium ion binding"/>
    <property type="evidence" value="ECO:0007669"/>
    <property type="project" value="InterPro"/>
</dbReference>
<dbReference type="GO" id="GO:0005737">
    <property type="term" value="C:cytoplasm"/>
    <property type="evidence" value="ECO:0007669"/>
    <property type="project" value="UniProtKB-SubCell"/>
</dbReference>
<dbReference type="GO" id="GO:0042254">
    <property type="term" value="P:ribosome biogenesis"/>
    <property type="evidence" value="ECO:0007669"/>
    <property type="project" value="UniProtKB-UniRule"/>
</dbReference>
<dbReference type="InterPro" id="IPR006169">
    <property type="entry name" value="GTP1_OBG_dom"/>
</dbReference>
<dbReference type="Gene3D" id="3.40.50.300">
    <property type="entry name" value="P-loop containing nucleotide triphosphate hydrolases"/>
    <property type="match status" value="1"/>
</dbReference>
<comment type="similarity">
    <text evidence="2 9">Belongs to the TRAFAC class OBG-HflX-like GTPase superfamily. OBG GTPase family.</text>
</comment>